<dbReference type="Proteomes" id="UP000184550">
    <property type="component" value="Unassembled WGS sequence"/>
</dbReference>
<name>A0A7Z9C3R9_9CYAN</name>
<dbReference type="Gene3D" id="2.30.30.40">
    <property type="entry name" value="SH3 Domains"/>
    <property type="match status" value="1"/>
</dbReference>
<protein>
    <submittedName>
        <fullName evidence="1">Uncharacterized protein</fullName>
    </submittedName>
</protein>
<accession>A0A7Z9C3R9</accession>
<dbReference type="RefSeq" id="WP_083626656.1">
    <property type="nucleotide sequence ID" value="NZ_LR734885.1"/>
</dbReference>
<keyword evidence="2" id="KW-1185">Reference proteome</keyword>
<dbReference type="OrthoDB" id="455856at2"/>
<proteinExistence type="predicted"/>
<comment type="caution">
    <text evidence="1">The sequence shown here is derived from an EMBL/GenBank/DDBJ whole genome shotgun (WGS) entry which is preliminary data.</text>
</comment>
<dbReference type="EMBL" id="CZCU02000164">
    <property type="protein sequence ID" value="VXD25295.1"/>
    <property type="molecule type" value="Genomic_DNA"/>
</dbReference>
<gene>
    <name evidence="1" type="ORF">PL8927_860008</name>
</gene>
<sequence length="159" mass="18009">MRLIITHTTLLKLRPVDSSSLTESQKINLVVGSRLIIANYEDQDQDHYRITLLTSLGSGQDKSMVWYVYKPHALIIPSDREFATVNLSTNSKLNVRSSPAVASNNVIYQIPNQIDVELIECCYNQELWWLGKPLNDPNKAYGWISAKYLKLYTSEGCSG</sequence>
<dbReference type="AlphaFoldDB" id="A0A7Z9C3R9"/>
<organism evidence="1 2">
    <name type="scientific">Planktothrix serta PCC 8927</name>
    <dbReference type="NCBI Taxonomy" id="671068"/>
    <lineage>
        <taxon>Bacteria</taxon>
        <taxon>Bacillati</taxon>
        <taxon>Cyanobacteriota</taxon>
        <taxon>Cyanophyceae</taxon>
        <taxon>Oscillatoriophycideae</taxon>
        <taxon>Oscillatoriales</taxon>
        <taxon>Microcoleaceae</taxon>
        <taxon>Planktothrix</taxon>
    </lineage>
</organism>
<reference evidence="1" key="1">
    <citation type="submission" date="2019-10" db="EMBL/GenBank/DDBJ databases">
        <authorList>
            <consortium name="Genoscope - CEA"/>
            <person name="William W."/>
        </authorList>
    </citation>
    <scope>NUCLEOTIDE SEQUENCE [LARGE SCALE GENOMIC DNA]</scope>
    <source>
        <strain evidence="1">BBR_PRJEB10992</strain>
    </source>
</reference>
<evidence type="ECO:0000313" key="1">
    <source>
        <dbReference type="EMBL" id="VXD25295.1"/>
    </source>
</evidence>
<evidence type="ECO:0000313" key="2">
    <source>
        <dbReference type="Proteomes" id="UP000184550"/>
    </source>
</evidence>